<name>A0A1Y1ZL58_9PLEO</name>
<evidence type="ECO:0000313" key="3">
    <source>
        <dbReference type="Proteomes" id="UP000193144"/>
    </source>
</evidence>
<dbReference type="STRING" id="1231657.A0A1Y1ZL58"/>
<sequence>MPLWVKFHLDDLHEALTEDAIRNVIRNLPRDLCETYARIIRKLHIGPGGAQKIEVMKKVVRWVVCARRPLRLDELEEAVGLEKSDTYLHAERSATHAGPKLISACGNLIIYSRDDDLVTLAHHTVQKFLCSSTTPEGISYPESVHFDLSTGDHDLGELCVAYPSFTDFETQLTKVPYPVTLD</sequence>
<dbReference type="EMBL" id="MCFA01000066">
    <property type="protein sequence ID" value="ORY10978.1"/>
    <property type="molecule type" value="Genomic_DNA"/>
</dbReference>
<keyword evidence="3" id="KW-1185">Reference proteome</keyword>
<evidence type="ECO:0000313" key="2">
    <source>
        <dbReference type="EMBL" id="ORY10978.1"/>
    </source>
</evidence>
<reference evidence="2" key="1">
    <citation type="submission" date="2016-07" db="EMBL/GenBank/DDBJ databases">
        <title>Pervasive Adenine N6-methylation of Active Genes in Fungi.</title>
        <authorList>
            <consortium name="DOE Joint Genome Institute"/>
            <person name="Mondo S.J."/>
            <person name="Dannebaum R.O."/>
            <person name="Kuo R.C."/>
            <person name="Labutti K."/>
            <person name="Haridas S."/>
            <person name="Kuo A."/>
            <person name="Salamov A."/>
            <person name="Ahrendt S.R."/>
            <person name="Lipzen A."/>
            <person name="Sullivan W."/>
            <person name="Andreopoulos W.B."/>
            <person name="Clum A."/>
            <person name="Lindquist E."/>
            <person name="Daum C."/>
            <person name="Ramamoorthy G.K."/>
            <person name="Gryganskyi A."/>
            <person name="Culley D."/>
            <person name="Magnuson J.K."/>
            <person name="James T.Y."/>
            <person name="O'Malley M.A."/>
            <person name="Stajich J.E."/>
            <person name="Spatafora J.W."/>
            <person name="Visel A."/>
            <person name="Grigoriev I.V."/>
        </authorList>
    </citation>
    <scope>NUCLEOTIDE SEQUENCE [LARGE SCALE GENOMIC DNA]</scope>
    <source>
        <strain evidence="2">CBS 115471</strain>
    </source>
</reference>
<dbReference type="AlphaFoldDB" id="A0A1Y1ZL58"/>
<evidence type="ECO:0000259" key="1">
    <source>
        <dbReference type="Pfam" id="PF22939"/>
    </source>
</evidence>
<organism evidence="2 3">
    <name type="scientific">Clohesyomyces aquaticus</name>
    <dbReference type="NCBI Taxonomy" id="1231657"/>
    <lineage>
        <taxon>Eukaryota</taxon>
        <taxon>Fungi</taxon>
        <taxon>Dikarya</taxon>
        <taxon>Ascomycota</taxon>
        <taxon>Pezizomycotina</taxon>
        <taxon>Dothideomycetes</taxon>
        <taxon>Pleosporomycetidae</taxon>
        <taxon>Pleosporales</taxon>
        <taxon>Lindgomycetaceae</taxon>
        <taxon>Clohesyomyces</taxon>
    </lineage>
</organism>
<dbReference type="Proteomes" id="UP000193144">
    <property type="component" value="Unassembled WGS sequence"/>
</dbReference>
<dbReference type="PANTHER" id="PTHR10039">
    <property type="entry name" value="AMELOGENIN"/>
    <property type="match status" value="1"/>
</dbReference>
<dbReference type="OrthoDB" id="7464126at2759"/>
<feature type="domain" description="GPI inositol-deacylase winged helix" evidence="1">
    <location>
        <begin position="54"/>
        <end position="132"/>
    </location>
</feature>
<dbReference type="InterPro" id="IPR054471">
    <property type="entry name" value="GPIID_WHD"/>
</dbReference>
<dbReference type="Pfam" id="PF22939">
    <property type="entry name" value="WHD_GPIID"/>
    <property type="match status" value="1"/>
</dbReference>
<protein>
    <recommendedName>
        <fullName evidence="1">GPI inositol-deacylase winged helix domain-containing protein</fullName>
    </recommendedName>
</protein>
<accession>A0A1Y1ZL58</accession>
<gene>
    <name evidence="2" type="ORF">BCR34DRAFT_336786</name>
</gene>
<proteinExistence type="predicted"/>
<comment type="caution">
    <text evidence="2">The sequence shown here is derived from an EMBL/GenBank/DDBJ whole genome shotgun (WGS) entry which is preliminary data.</text>
</comment>